<comment type="caution">
    <text evidence="7">The sequence shown here is derived from an EMBL/GenBank/DDBJ whole genome shotgun (WGS) entry which is preliminary data.</text>
</comment>
<proteinExistence type="inferred from homology"/>
<dbReference type="Pfam" id="PF00933">
    <property type="entry name" value="Glyco_hydro_3"/>
    <property type="match status" value="1"/>
</dbReference>
<keyword evidence="4 7" id="KW-0378">Hydrolase</keyword>
<dbReference type="NCBIfam" id="NF003740">
    <property type="entry name" value="PRK05337.1"/>
    <property type="match status" value="1"/>
</dbReference>
<dbReference type="EMBL" id="CABQ01000210">
    <property type="protein sequence ID" value="CBI08370.1"/>
    <property type="molecule type" value="Genomic_DNA"/>
</dbReference>
<name>E6QM99_9ZZZZ</name>
<comment type="catalytic activity">
    <reaction evidence="1">
        <text>Hydrolysis of terminal non-reducing N-acetyl-D-hexosamine residues in N-acetyl-beta-D-hexosaminides.</text>
        <dbReference type="EC" id="3.2.1.52"/>
    </reaction>
</comment>
<evidence type="ECO:0000256" key="5">
    <source>
        <dbReference type="ARBA" id="ARBA00023295"/>
    </source>
</evidence>
<protein>
    <recommendedName>
        <fullName evidence="3">beta-N-acetylhexosaminidase</fullName>
        <ecNumber evidence="3">3.2.1.52</ecNumber>
    </recommendedName>
</protein>
<dbReference type="InterPro" id="IPR017853">
    <property type="entry name" value="GH"/>
</dbReference>
<gene>
    <name evidence="7" type="ORF">CARN6_1828</name>
</gene>
<dbReference type="InterPro" id="IPR036962">
    <property type="entry name" value="Glyco_hydro_3_N_sf"/>
</dbReference>
<dbReference type="InterPro" id="IPR050226">
    <property type="entry name" value="NagZ_Beta-hexosaminidase"/>
</dbReference>
<dbReference type="PANTHER" id="PTHR30480:SF13">
    <property type="entry name" value="BETA-HEXOSAMINIDASE"/>
    <property type="match status" value="1"/>
</dbReference>
<evidence type="ECO:0000256" key="3">
    <source>
        <dbReference type="ARBA" id="ARBA00012663"/>
    </source>
</evidence>
<comment type="similarity">
    <text evidence="2">Belongs to the glycosyl hydrolase 3 family.</text>
</comment>
<accession>E6QM99</accession>
<dbReference type="GO" id="GO:0005975">
    <property type="term" value="P:carbohydrate metabolic process"/>
    <property type="evidence" value="ECO:0007669"/>
    <property type="project" value="InterPro"/>
</dbReference>
<evidence type="ECO:0000256" key="4">
    <source>
        <dbReference type="ARBA" id="ARBA00022801"/>
    </source>
</evidence>
<dbReference type="EC" id="3.2.1.52" evidence="3"/>
<feature type="domain" description="Glycoside hydrolase family 3 N-terminal" evidence="6">
    <location>
        <begin position="6"/>
        <end position="291"/>
    </location>
</feature>
<keyword evidence="5 7" id="KW-0326">Glycosidase</keyword>
<evidence type="ECO:0000256" key="1">
    <source>
        <dbReference type="ARBA" id="ARBA00001231"/>
    </source>
</evidence>
<dbReference type="GO" id="GO:0009254">
    <property type="term" value="P:peptidoglycan turnover"/>
    <property type="evidence" value="ECO:0007669"/>
    <property type="project" value="TreeGrafter"/>
</dbReference>
<dbReference type="PANTHER" id="PTHR30480">
    <property type="entry name" value="BETA-HEXOSAMINIDASE-RELATED"/>
    <property type="match status" value="1"/>
</dbReference>
<dbReference type="SUPFAM" id="SSF51445">
    <property type="entry name" value="(Trans)glycosidases"/>
    <property type="match status" value="1"/>
</dbReference>
<reference evidence="7" key="1">
    <citation type="submission" date="2009-10" db="EMBL/GenBank/DDBJ databases">
        <title>Diversity of trophic interactions inside an arsenic-rich microbial ecosystem.</title>
        <authorList>
            <person name="Bertin P.N."/>
            <person name="Heinrich-Salmeron A."/>
            <person name="Pelletier E."/>
            <person name="Goulhen-Chollet F."/>
            <person name="Arsene-Ploetze F."/>
            <person name="Gallien S."/>
            <person name="Calteau A."/>
            <person name="Vallenet D."/>
            <person name="Casiot C."/>
            <person name="Chane-Woon-Ming B."/>
            <person name="Giloteaux L."/>
            <person name="Barakat M."/>
            <person name="Bonnefoy V."/>
            <person name="Bruneel O."/>
            <person name="Chandler M."/>
            <person name="Cleiss J."/>
            <person name="Duran R."/>
            <person name="Elbaz-Poulichet F."/>
            <person name="Fonknechten N."/>
            <person name="Lauga B."/>
            <person name="Mornico D."/>
            <person name="Ortet P."/>
            <person name="Schaeffer C."/>
            <person name="Siguier P."/>
            <person name="Alexander Thil Smith A."/>
            <person name="Van Dorsselaer A."/>
            <person name="Weissenbach J."/>
            <person name="Medigue C."/>
            <person name="Le Paslier D."/>
        </authorList>
    </citation>
    <scope>NUCLEOTIDE SEQUENCE</scope>
</reference>
<dbReference type="Gene3D" id="3.20.20.300">
    <property type="entry name" value="Glycoside hydrolase, family 3, N-terminal domain"/>
    <property type="match status" value="1"/>
</dbReference>
<evidence type="ECO:0000313" key="7">
    <source>
        <dbReference type="EMBL" id="CBI08370.1"/>
    </source>
</evidence>
<organism evidence="7">
    <name type="scientific">mine drainage metagenome</name>
    <dbReference type="NCBI Taxonomy" id="410659"/>
    <lineage>
        <taxon>unclassified sequences</taxon>
        <taxon>metagenomes</taxon>
        <taxon>ecological metagenomes</taxon>
    </lineage>
</organism>
<sequence length="362" mass="39917">MTATTLRHAVGSLLVVGLSSTELSGVERAWLRLIRPAGIILFRRNIFDAAQTRVLFDEAMQLCASSSLRCVDLEGGTVDRLRDVLTSMPSAQSVAVLQDDAMAQRHGELVASAVTAFGFNTTLAPVLDLALPASQTVLGTRAVSSQPEAVTAYARAFLRGLKMYGVVGCGKHFPGLGAGALDSHLETPSINRSIALMMREDLAPYRDLIDELPMVMVNHAAYPRTAGRETPASASRYWIHFILKKRLGYRGLIFSDDMEMGGILKYFSIEEAAITALRAGIHLMEICHSPELILQCYEAILYEAERSVSFRRLVLERARLVEQLREERFQGVVSVAFSSGDITLLRETILRFGEEVQKRAEQ</sequence>
<evidence type="ECO:0000256" key="2">
    <source>
        <dbReference type="ARBA" id="ARBA00005336"/>
    </source>
</evidence>
<dbReference type="InterPro" id="IPR001764">
    <property type="entry name" value="Glyco_hydro_3_N"/>
</dbReference>
<dbReference type="GO" id="GO:0004563">
    <property type="term" value="F:beta-N-acetylhexosaminidase activity"/>
    <property type="evidence" value="ECO:0007669"/>
    <property type="project" value="UniProtKB-EC"/>
</dbReference>
<evidence type="ECO:0000259" key="6">
    <source>
        <dbReference type="Pfam" id="PF00933"/>
    </source>
</evidence>
<dbReference type="AlphaFoldDB" id="E6QM99"/>